<dbReference type="Gene3D" id="3.90.226.10">
    <property type="entry name" value="2-enoyl-CoA Hydratase, Chain A, domain 1"/>
    <property type="match status" value="3"/>
</dbReference>
<dbReference type="GO" id="GO:0008236">
    <property type="term" value="F:serine-type peptidase activity"/>
    <property type="evidence" value="ECO:0007669"/>
    <property type="project" value="UniProtKB-KW"/>
</dbReference>
<feature type="domain" description="Peptidase S49" evidence="9">
    <location>
        <begin position="389"/>
        <end position="539"/>
    </location>
</feature>
<evidence type="ECO:0000256" key="5">
    <source>
        <dbReference type="ARBA" id="ARBA00022825"/>
    </source>
</evidence>
<proteinExistence type="inferred from homology"/>
<dbReference type="InterPro" id="IPR047272">
    <property type="entry name" value="S49_SppA_C"/>
</dbReference>
<name>A0A432YXY9_9GAMM</name>
<comment type="similarity">
    <text evidence="2">Belongs to the peptidase S49 family.</text>
</comment>
<dbReference type="InterPro" id="IPR002142">
    <property type="entry name" value="Peptidase_S49"/>
</dbReference>
<evidence type="ECO:0000256" key="8">
    <source>
        <dbReference type="SAM" id="Phobius"/>
    </source>
</evidence>
<comment type="caution">
    <text evidence="10">The sequence shown here is derived from an EMBL/GenBank/DDBJ whole genome shotgun (WGS) entry which is preliminary data.</text>
</comment>
<dbReference type="SUPFAM" id="SSF52096">
    <property type="entry name" value="ClpP/crotonase"/>
    <property type="match status" value="2"/>
</dbReference>
<keyword evidence="8" id="KW-0812">Transmembrane</keyword>
<evidence type="ECO:0000256" key="4">
    <source>
        <dbReference type="ARBA" id="ARBA00022801"/>
    </source>
</evidence>
<evidence type="ECO:0000256" key="1">
    <source>
        <dbReference type="ARBA" id="ARBA00004370"/>
    </source>
</evidence>
<feature type="domain" description="Peptidase S49" evidence="9">
    <location>
        <begin position="131"/>
        <end position="291"/>
    </location>
</feature>
<evidence type="ECO:0000313" key="11">
    <source>
        <dbReference type="Proteomes" id="UP000288361"/>
    </source>
</evidence>
<dbReference type="Pfam" id="PF01343">
    <property type="entry name" value="Peptidase_S49"/>
    <property type="match status" value="2"/>
</dbReference>
<dbReference type="PANTHER" id="PTHR33209">
    <property type="entry name" value="PROTEASE 4"/>
    <property type="match status" value="1"/>
</dbReference>
<dbReference type="InterPro" id="IPR047217">
    <property type="entry name" value="S49_SppA_67K_type_N"/>
</dbReference>
<dbReference type="InterPro" id="IPR004635">
    <property type="entry name" value="Pept_S49_SppA"/>
</dbReference>
<comment type="subcellular location">
    <subcellularLocation>
        <location evidence="1">Membrane</location>
    </subcellularLocation>
</comment>
<sequence>MSSIFKYIWRIINGTRKVIINLVFFIVLAIFLASMIGGDDPIEVPENGILVLNPQGILVEEKTWVDPIDKFFSEALGSGDDIPEVLVADVVESIEMAQNDERIGALYLDLQDLYPSGINKLSAVTEALEEFRTSGKPIISNADYYAQHQYYIAAHADQLYLNPMGGVVFEGLDYTQVYFKELLEKLKVKPHVFKVGKFKAAVEPFIRNDMSDEAREANETLYSELWAEFRNSVTTTRNINPRLTSGKIDDYMAAFEEANGDMARMALDNNLVDALKTRTEVRNELINLAGLDEEKETFKHITFDNYLSAQKPPVPAPKAKDKPKISVVVARGQIVDGSQKAGMIGGDSTAKLIRDARTDENTKAIVLRIDSPGGSAFASEIIRQELLQAKEDGIPVVASMSSVAASGGYWIAADADKIIASPTTITGSIGVFGLLMNLEDSFAAIGIHSDSVSTTEIESINPMEEMTDYQQTMIQKSVENTYDNFLSLVANARNMSKDDVHEIAQGRIWTGRQAMKRGLVDTLGDYDDAIKLAAELASIEEYDVNVVQQKLSPQEQFFAELFNNSAASDLLPKVSRDSSSDWLLKLFSDVQSETAVLRNFNDPKNIYSYCALCPQPR</sequence>
<evidence type="ECO:0000313" key="10">
    <source>
        <dbReference type="EMBL" id="RUO68188.1"/>
    </source>
</evidence>
<dbReference type="CDD" id="cd07018">
    <property type="entry name" value="S49_SppA_67K_type"/>
    <property type="match status" value="1"/>
</dbReference>
<protein>
    <submittedName>
        <fullName evidence="10">Signal peptide peptidase SppA</fullName>
    </submittedName>
</protein>
<organism evidence="10 11">
    <name type="scientific">Idiomarina piscisalsi</name>
    <dbReference type="NCBI Taxonomy" id="1096243"/>
    <lineage>
        <taxon>Bacteria</taxon>
        <taxon>Pseudomonadati</taxon>
        <taxon>Pseudomonadota</taxon>
        <taxon>Gammaproteobacteria</taxon>
        <taxon>Alteromonadales</taxon>
        <taxon>Idiomarinaceae</taxon>
        <taxon>Idiomarina</taxon>
    </lineage>
</organism>
<dbReference type="PANTHER" id="PTHR33209:SF1">
    <property type="entry name" value="PEPTIDASE S49 DOMAIN-CONTAINING PROTEIN"/>
    <property type="match status" value="1"/>
</dbReference>
<dbReference type="AlphaFoldDB" id="A0A432YXY9"/>
<dbReference type="Gene3D" id="6.20.330.10">
    <property type="match status" value="1"/>
</dbReference>
<dbReference type="Proteomes" id="UP000288361">
    <property type="component" value="Unassembled WGS sequence"/>
</dbReference>
<evidence type="ECO:0000256" key="2">
    <source>
        <dbReference type="ARBA" id="ARBA00008683"/>
    </source>
</evidence>
<dbReference type="GO" id="GO:0006465">
    <property type="term" value="P:signal peptide processing"/>
    <property type="evidence" value="ECO:0007669"/>
    <property type="project" value="InterPro"/>
</dbReference>
<feature type="transmembrane region" description="Helical" evidence="8">
    <location>
        <begin position="18"/>
        <end position="37"/>
    </location>
</feature>
<evidence type="ECO:0000256" key="3">
    <source>
        <dbReference type="ARBA" id="ARBA00022670"/>
    </source>
</evidence>
<dbReference type="NCBIfam" id="TIGR00706">
    <property type="entry name" value="SppA_dom"/>
    <property type="match status" value="1"/>
</dbReference>
<keyword evidence="4" id="KW-0378">Hydrolase</keyword>
<dbReference type="InterPro" id="IPR004634">
    <property type="entry name" value="Pept_S49_pIV"/>
</dbReference>
<keyword evidence="3" id="KW-0645">Protease</keyword>
<dbReference type="EMBL" id="PIQA01000001">
    <property type="protein sequence ID" value="RUO68188.1"/>
    <property type="molecule type" value="Genomic_DNA"/>
</dbReference>
<evidence type="ECO:0000256" key="7">
    <source>
        <dbReference type="PIRSR" id="PIRSR001217-1"/>
    </source>
</evidence>
<dbReference type="InterPro" id="IPR029045">
    <property type="entry name" value="ClpP/crotonase-like_dom_sf"/>
</dbReference>
<feature type="active site" description="Nucleophile" evidence="7">
    <location>
        <position position="406"/>
    </location>
</feature>
<dbReference type="PIRSF" id="PIRSF001217">
    <property type="entry name" value="Protease_4_SppA"/>
    <property type="match status" value="1"/>
</dbReference>
<keyword evidence="8" id="KW-1133">Transmembrane helix</keyword>
<keyword evidence="5" id="KW-0720">Serine protease</keyword>
<accession>A0A432YXY9</accession>
<evidence type="ECO:0000259" key="9">
    <source>
        <dbReference type="Pfam" id="PF01343"/>
    </source>
</evidence>
<keyword evidence="6 8" id="KW-0472">Membrane</keyword>
<evidence type="ECO:0000256" key="6">
    <source>
        <dbReference type="ARBA" id="ARBA00023136"/>
    </source>
</evidence>
<dbReference type="NCBIfam" id="TIGR00705">
    <property type="entry name" value="SppA_67K"/>
    <property type="match status" value="1"/>
</dbReference>
<reference evidence="10 11" key="1">
    <citation type="journal article" date="2011" name="Front. Microbiol.">
        <title>Genomic signatures of strain selection and enhancement in Bacillus atrophaeus var. globigii, a historical biowarfare simulant.</title>
        <authorList>
            <person name="Gibbons H.S."/>
            <person name="Broomall S.M."/>
            <person name="McNew L.A."/>
            <person name="Daligault H."/>
            <person name="Chapman C."/>
            <person name="Bruce D."/>
            <person name="Karavis M."/>
            <person name="Krepps M."/>
            <person name="McGregor P.A."/>
            <person name="Hong C."/>
            <person name="Park K.H."/>
            <person name="Akmal A."/>
            <person name="Feldman A."/>
            <person name="Lin J.S."/>
            <person name="Chang W.E."/>
            <person name="Higgs B.W."/>
            <person name="Demirev P."/>
            <person name="Lindquist J."/>
            <person name="Liem A."/>
            <person name="Fochler E."/>
            <person name="Read T.D."/>
            <person name="Tapia R."/>
            <person name="Johnson S."/>
            <person name="Bishop-Lilly K.A."/>
            <person name="Detter C."/>
            <person name="Han C."/>
            <person name="Sozhamannan S."/>
            <person name="Rosenzweig C.N."/>
            <person name="Skowronski E.W."/>
        </authorList>
    </citation>
    <scope>NUCLEOTIDE SEQUENCE [LARGE SCALE GENOMIC DNA]</scope>
    <source>
        <strain evidence="10 11">TPS4-2</strain>
    </source>
</reference>
<dbReference type="GO" id="GO:0016020">
    <property type="term" value="C:membrane"/>
    <property type="evidence" value="ECO:0007669"/>
    <property type="project" value="UniProtKB-SubCell"/>
</dbReference>
<feature type="active site" description="Proton donor/acceptor" evidence="7">
    <location>
        <position position="199"/>
    </location>
</feature>
<dbReference type="CDD" id="cd07023">
    <property type="entry name" value="S49_Sppa_N_C"/>
    <property type="match status" value="1"/>
</dbReference>
<gene>
    <name evidence="10" type="primary">sppA</name>
    <name evidence="10" type="ORF">CWI73_02130</name>
</gene>